<accession>A0A0G1VFM1</accession>
<dbReference type="Proteomes" id="UP000034589">
    <property type="component" value="Unassembled WGS sequence"/>
</dbReference>
<evidence type="ECO:0000256" key="5">
    <source>
        <dbReference type="SAM" id="MobiDB-lite"/>
    </source>
</evidence>
<evidence type="ECO:0000259" key="6">
    <source>
        <dbReference type="Pfam" id="PF02518"/>
    </source>
</evidence>
<dbReference type="InterPro" id="IPR003594">
    <property type="entry name" value="HATPase_dom"/>
</dbReference>
<dbReference type="EMBL" id="LCPV01000068">
    <property type="protein sequence ID" value="KKW05256.1"/>
    <property type="molecule type" value="Genomic_DNA"/>
</dbReference>
<dbReference type="PANTHER" id="PTHR43047">
    <property type="entry name" value="TWO-COMPONENT HISTIDINE PROTEIN KINASE"/>
    <property type="match status" value="1"/>
</dbReference>
<comment type="caution">
    <text evidence="7">The sequence shown here is derived from an EMBL/GenBank/DDBJ whole genome shotgun (WGS) entry which is preliminary data.</text>
</comment>
<dbReference type="CDD" id="cd00075">
    <property type="entry name" value="HATPase"/>
    <property type="match status" value="1"/>
</dbReference>
<dbReference type="Gene3D" id="3.30.565.10">
    <property type="entry name" value="Histidine kinase-like ATPase, C-terminal domain"/>
    <property type="match status" value="1"/>
</dbReference>
<dbReference type="PANTHER" id="PTHR43047:SF72">
    <property type="entry name" value="OSMOSENSING HISTIDINE PROTEIN KINASE SLN1"/>
    <property type="match status" value="1"/>
</dbReference>
<comment type="catalytic activity">
    <reaction evidence="1">
        <text>ATP + protein L-histidine = ADP + protein N-phospho-L-histidine.</text>
        <dbReference type="EC" id="2.7.13.3"/>
    </reaction>
</comment>
<gene>
    <name evidence="7" type="ORF">UY39_C0068G0004</name>
</gene>
<evidence type="ECO:0000313" key="8">
    <source>
        <dbReference type="Proteomes" id="UP000034589"/>
    </source>
</evidence>
<reference evidence="7 8" key="1">
    <citation type="journal article" date="2015" name="Nature">
        <title>rRNA introns, odd ribosomes, and small enigmatic genomes across a large radiation of phyla.</title>
        <authorList>
            <person name="Brown C.T."/>
            <person name="Hug L.A."/>
            <person name="Thomas B.C."/>
            <person name="Sharon I."/>
            <person name="Castelle C.J."/>
            <person name="Singh A."/>
            <person name="Wilkins M.J."/>
            <person name="Williams K.H."/>
            <person name="Banfield J.F."/>
        </authorList>
    </citation>
    <scope>NUCLEOTIDE SEQUENCE [LARGE SCALE GENOMIC DNA]</scope>
</reference>
<dbReference type="SUPFAM" id="SSF55874">
    <property type="entry name" value="ATPase domain of HSP90 chaperone/DNA topoisomerase II/histidine kinase"/>
    <property type="match status" value="1"/>
</dbReference>
<dbReference type="InterPro" id="IPR036890">
    <property type="entry name" value="HATPase_C_sf"/>
</dbReference>
<evidence type="ECO:0000256" key="4">
    <source>
        <dbReference type="ARBA" id="ARBA00022777"/>
    </source>
</evidence>
<evidence type="ECO:0000256" key="3">
    <source>
        <dbReference type="ARBA" id="ARBA00022679"/>
    </source>
</evidence>
<evidence type="ECO:0000256" key="1">
    <source>
        <dbReference type="ARBA" id="ARBA00000085"/>
    </source>
</evidence>
<dbReference type="GO" id="GO:0000155">
    <property type="term" value="F:phosphorelay sensor kinase activity"/>
    <property type="evidence" value="ECO:0007669"/>
    <property type="project" value="TreeGrafter"/>
</dbReference>
<feature type="compositionally biased region" description="Polar residues" evidence="5">
    <location>
        <begin position="139"/>
        <end position="148"/>
    </location>
</feature>
<dbReference type="GO" id="GO:0005886">
    <property type="term" value="C:plasma membrane"/>
    <property type="evidence" value="ECO:0007669"/>
    <property type="project" value="TreeGrafter"/>
</dbReference>
<sequence>MRSKDISQKAKPPLHPLQKSWAALSEVRKGVATVMDILEATNFKKGTVAYAKKKFDLRAAIRDVVSQLEPTASEKGLSIELSIGEGEFLFEGDEDKLKRHVIRNLIDNAIKYTPRGVVKVVLTDGSVIRFIVEDNGRQTCTPPATASTSRRKSSKPMAGVSGRSPMATARARCSSWSFRLREGNFPSRHTDNR</sequence>
<keyword evidence="4 7" id="KW-0418">Kinase</keyword>
<dbReference type="GO" id="GO:0009927">
    <property type="term" value="F:histidine phosphotransfer kinase activity"/>
    <property type="evidence" value="ECO:0007669"/>
    <property type="project" value="TreeGrafter"/>
</dbReference>
<feature type="region of interest" description="Disordered" evidence="5">
    <location>
        <begin position="139"/>
        <end position="168"/>
    </location>
</feature>
<name>A0A0G1VFM1_9BACT</name>
<dbReference type="AlphaFoldDB" id="A0A0G1VFM1"/>
<dbReference type="EC" id="2.7.13.3" evidence="2"/>
<evidence type="ECO:0000256" key="2">
    <source>
        <dbReference type="ARBA" id="ARBA00012438"/>
    </source>
</evidence>
<evidence type="ECO:0000313" key="7">
    <source>
        <dbReference type="EMBL" id="KKW05256.1"/>
    </source>
</evidence>
<proteinExistence type="predicted"/>
<organism evidence="7 8">
    <name type="scientific">Candidatus Kaiserbacteria bacterium GW2011_GWC2_49_12</name>
    <dbReference type="NCBI Taxonomy" id="1618675"/>
    <lineage>
        <taxon>Bacteria</taxon>
        <taxon>Candidatus Kaiseribacteriota</taxon>
    </lineage>
</organism>
<keyword evidence="3" id="KW-0808">Transferase</keyword>
<dbReference type="Pfam" id="PF02518">
    <property type="entry name" value="HATPase_c"/>
    <property type="match status" value="1"/>
</dbReference>
<feature type="domain" description="Histidine kinase/HSP90-like ATPase" evidence="6">
    <location>
        <begin position="92"/>
        <end position="138"/>
    </location>
</feature>
<protein>
    <recommendedName>
        <fullName evidence="2">histidine kinase</fullName>
        <ecNumber evidence="2">2.7.13.3</ecNumber>
    </recommendedName>
</protein>